<dbReference type="EMBL" id="BSDZ01000023">
    <property type="protein sequence ID" value="GLI65410.1"/>
    <property type="molecule type" value="Genomic_DNA"/>
</dbReference>
<accession>A0ABQ5S6B9</accession>
<comment type="caution">
    <text evidence="4">The sequence shown here is derived from an EMBL/GenBank/DDBJ whole genome shotgun (WGS) entry which is preliminary data.</text>
</comment>
<evidence type="ECO:0000259" key="2">
    <source>
        <dbReference type="Pfam" id="PF01926"/>
    </source>
</evidence>
<reference evidence="4 5" key="1">
    <citation type="journal article" date="2023" name="IScience">
        <title>Expanded male sex-determining region conserved during the evolution of homothallism in the green alga Volvox.</title>
        <authorList>
            <person name="Yamamoto K."/>
            <person name="Matsuzaki R."/>
            <person name="Mahakham W."/>
            <person name="Heman W."/>
            <person name="Sekimoto H."/>
            <person name="Kawachi M."/>
            <person name="Minakuchi Y."/>
            <person name="Toyoda A."/>
            <person name="Nozaki H."/>
        </authorList>
    </citation>
    <scope>NUCLEOTIDE SEQUENCE [LARGE SCALE GENOMIC DNA]</scope>
    <source>
        <strain evidence="4 5">NIES-4468</strain>
    </source>
</reference>
<feature type="compositionally biased region" description="Low complexity" evidence="1">
    <location>
        <begin position="165"/>
        <end position="178"/>
    </location>
</feature>
<feature type="region of interest" description="Disordered" evidence="1">
    <location>
        <begin position="165"/>
        <end position="201"/>
    </location>
</feature>
<evidence type="ECO:0000313" key="4">
    <source>
        <dbReference type="EMBL" id="GLI65410.1"/>
    </source>
</evidence>
<dbReference type="SUPFAM" id="SSF52540">
    <property type="entry name" value="P-loop containing nucleoside triphosphate hydrolases"/>
    <property type="match status" value="1"/>
</dbReference>
<dbReference type="Pfam" id="PF17835">
    <property type="entry name" value="NOG1_N"/>
    <property type="match status" value="1"/>
</dbReference>
<dbReference type="Pfam" id="PF01926">
    <property type="entry name" value="MMR_HSR1"/>
    <property type="match status" value="1"/>
</dbReference>
<evidence type="ECO:0000256" key="1">
    <source>
        <dbReference type="SAM" id="MobiDB-lite"/>
    </source>
</evidence>
<feature type="region of interest" description="Disordered" evidence="1">
    <location>
        <begin position="658"/>
        <end position="693"/>
    </location>
</feature>
<dbReference type="PRINTS" id="PR00326">
    <property type="entry name" value="GTP1OBG"/>
</dbReference>
<dbReference type="InterPro" id="IPR041623">
    <property type="entry name" value="NOG1_N"/>
</dbReference>
<evidence type="ECO:0008006" key="6">
    <source>
        <dbReference type="Google" id="ProtNLM"/>
    </source>
</evidence>
<keyword evidence="5" id="KW-1185">Reference proteome</keyword>
<dbReference type="InterPro" id="IPR006073">
    <property type="entry name" value="GTP-bd"/>
</dbReference>
<name>A0ABQ5S6B9_9CHLO</name>
<sequence>MWIRIGRIHRNIAIVMRARSCGAAHSTVRLPSGTRLGGNMALRPPLQFVSSWSHGYTSAIPGVCGSLTTPAATYEGAFLCPSPVNSNRSTWSAAAASGSPNDAPSSNLINEFSATSSNTAGSSTAASTVAQTSVLALRFRAGRRRMTALERAAAAAHDALAAARPAASASPARPPRSATITAAMPPRFDRSQPAELPRSAGRLANDTGTLAMEEENAEEQQQAEEQRRRFVGHLQGVPHVILSQEHLQSARKRASRVTPSAGIKNEAEKARSRAARRLDVLMKELSVPLGRYLSGFPQPERLHPFEAALLALTVGEATYRTALQRVDKLRKAVQEVGKGAASKAANAPNKAAATALSEEGAEAIEAVFTAGARHIDALKEIAKKLRSLPSLDTSLPTLALVGAPNVGKSSLVNILSSGTPEVCNYPFTTRSIKMGHFYLDSQKHQVTDTPGLLRRPDVQRNRMEQLTLAALGCLDTAILFVIDLTEECGTSVADQWAIRGEVRSRFPNRPWLDVLSKGDMLQDTLSAADTLMRQRAAAAVDVCSGSTGGGGSGYAALTATDAFLAEATKCAGVGGEVERAKAGLRVQFDSGREVKGSGHVQLAETDTAVGTAEEEIVSAVEAAARLPTAIRISSLTHDGIPQLQLAIIQMLRAQAQAQRAQHQHQSQQQHQEQWKQQDRHQSLLGSQVQPEVQAAGNPPVVTFFTL</sequence>
<evidence type="ECO:0000313" key="5">
    <source>
        <dbReference type="Proteomes" id="UP001165090"/>
    </source>
</evidence>
<protein>
    <recommendedName>
        <fullName evidence="6">OBG-type G domain-containing protein</fullName>
    </recommendedName>
</protein>
<proteinExistence type="predicted"/>
<dbReference type="Proteomes" id="UP001165090">
    <property type="component" value="Unassembled WGS sequence"/>
</dbReference>
<feature type="compositionally biased region" description="Basic and acidic residues" evidence="1">
    <location>
        <begin position="672"/>
        <end position="681"/>
    </location>
</feature>
<evidence type="ECO:0000259" key="3">
    <source>
        <dbReference type="Pfam" id="PF17835"/>
    </source>
</evidence>
<dbReference type="PANTHER" id="PTHR45759">
    <property type="entry name" value="NUCLEOLAR GTP-BINDING PROTEIN 1"/>
    <property type="match status" value="1"/>
</dbReference>
<feature type="domain" description="G" evidence="2">
    <location>
        <begin position="398"/>
        <end position="486"/>
    </location>
</feature>
<gene>
    <name evidence="4" type="ORF">VaNZ11_008968</name>
</gene>
<feature type="domain" description="NOG1 N-terminal helical" evidence="3">
    <location>
        <begin position="237"/>
        <end position="392"/>
    </location>
</feature>
<organism evidence="4 5">
    <name type="scientific">Volvox africanus</name>
    <dbReference type="NCBI Taxonomy" id="51714"/>
    <lineage>
        <taxon>Eukaryota</taxon>
        <taxon>Viridiplantae</taxon>
        <taxon>Chlorophyta</taxon>
        <taxon>core chlorophytes</taxon>
        <taxon>Chlorophyceae</taxon>
        <taxon>CS clade</taxon>
        <taxon>Chlamydomonadales</taxon>
        <taxon>Volvocaceae</taxon>
        <taxon>Volvox</taxon>
    </lineage>
</organism>
<dbReference type="InterPro" id="IPR027417">
    <property type="entry name" value="P-loop_NTPase"/>
</dbReference>
<dbReference type="Gene3D" id="1.20.120.1190">
    <property type="match status" value="1"/>
</dbReference>
<feature type="compositionally biased region" description="Low complexity" evidence="1">
    <location>
        <begin position="658"/>
        <end position="671"/>
    </location>
</feature>
<dbReference type="Gene3D" id="3.40.50.300">
    <property type="entry name" value="P-loop containing nucleotide triphosphate hydrolases"/>
    <property type="match status" value="1"/>
</dbReference>